<evidence type="ECO:0000313" key="2">
    <source>
        <dbReference type="EMBL" id="SUI73949.1"/>
    </source>
</evidence>
<dbReference type="Gene3D" id="1.25.40.10">
    <property type="entry name" value="Tetratricopeptide repeat domain"/>
    <property type="match status" value="1"/>
</dbReference>
<dbReference type="EMBL" id="UGYN01000002">
    <property type="protein sequence ID" value="SUI73949.1"/>
    <property type="molecule type" value="Genomic_DNA"/>
</dbReference>
<keyword evidence="1" id="KW-0732">Signal</keyword>
<proteinExistence type="predicted"/>
<reference evidence="2 3" key="1">
    <citation type="submission" date="2018-06" db="EMBL/GenBank/DDBJ databases">
        <authorList>
            <consortium name="Pathogen Informatics"/>
            <person name="Doyle S."/>
        </authorList>
    </citation>
    <scope>NUCLEOTIDE SEQUENCE [LARGE SCALE GENOMIC DNA]</scope>
    <source>
        <strain evidence="2 3">NCTC11544</strain>
    </source>
</reference>
<dbReference type="InterPro" id="IPR011990">
    <property type="entry name" value="TPR-like_helical_dom_sf"/>
</dbReference>
<feature type="chain" id="PRO_5030061412" description="Tetratricopeptide repeat protein" evidence="1">
    <location>
        <begin position="22"/>
        <end position="235"/>
    </location>
</feature>
<dbReference type="SUPFAM" id="SSF48452">
    <property type="entry name" value="TPR-like"/>
    <property type="match status" value="1"/>
</dbReference>
<organism evidence="2 3">
    <name type="scientific">Serratia quinivorans</name>
    <dbReference type="NCBI Taxonomy" id="137545"/>
    <lineage>
        <taxon>Bacteria</taxon>
        <taxon>Pseudomonadati</taxon>
        <taxon>Pseudomonadota</taxon>
        <taxon>Gammaproteobacteria</taxon>
        <taxon>Enterobacterales</taxon>
        <taxon>Yersiniaceae</taxon>
        <taxon>Serratia</taxon>
    </lineage>
</organism>
<gene>
    <name evidence="2" type="ORF">NCTC11544_03447</name>
</gene>
<name>A0A2X2JC50_9GAMM</name>
<feature type="signal peptide" evidence="1">
    <location>
        <begin position="1"/>
        <end position="21"/>
    </location>
</feature>
<dbReference type="AlphaFoldDB" id="A0A2X2JC50"/>
<protein>
    <recommendedName>
        <fullName evidence="4">Tetratricopeptide repeat protein</fullName>
    </recommendedName>
</protein>
<dbReference type="GeneID" id="74952226"/>
<accession>A0A2X2JC50</accession>
<dbReference type="RefSeq" id="WP_112363217.1">
    <property type="nucleotide sequence ID" value="NZ_CAMKUF010000007.1"/>
</dbReference>
<evidence type="ECO:0000313" key="3">
    <source>
        <dbReference type="Proteomes" id="UP000255529"/>
    </source>
</evidence>
<evidence type="ECO:0000256" key="1">
    <source>
        <dbReference type="SAM" id="SignalP"/>
    </source>
</evidence>
<dbReference type="Proteomes" id="UP000255529">
    <property type="component" value="Unassembled WGS sequence"/>
</dbReference>
<evidence type="ECO:0008006" key="4">
    <source>
        <dbReference type="Google" id="ProtNLM"/>
    </source>
</evidence>
<sequence>MKAWVPLLLAYGALTSGQATAQIDEPDIDADCHKVASYAELGKSAYQRGDYPRAADVFRDQAAWSEFCGLDNQATATAYNNVALALMHAGELLKARAYLELAPQDSKSQHNLKLLQQRLAKQPPSNGPGGAYWQYAGRGVWSEVEVKPQDGRWLINYSGYYMPQMGLYYGPNMGEFAEVLPIEQDKALYRQREPEDAMACDVTMQFSADALEMHTKGDCGFGFNVRAEGRFVRVE</sequence>